<reference evidence="1 2" key="1">
    <citation type="submission" date="2019-03" db="EMBL/GenBank/DDBJ databases">
        <title>Single cell metagenomics reveals metabolic interactions within the superorganism composed of flagellate Streblomastix strix and complex community of Bacteroidetes bacteria on its surface.</title>
        <authorList>
            <person name="Treitli S.C."/>
            <person name="Kolisko M."/>
            <person name="Husnik F."/>
            <person name="Keeling P."/>
            <person name="Hampl V."/>
        </authorList>
    </citation>
    <scope>NUCLEOTIDE SEQUENCE [LARGE SCALE GENOMIC DNA]</scope>
    <source>
        <strain evidence="1">ST1C</strain>
    </source>
</reference>
<organism evidence="1 2">
    <name type="scientific">Streblomastix strix</name>
    <dbReference type="NCBI Taxonomy" id="222440"/>
    <lineage>
        <taxon>Eukaryota</taxon>
        <taxon>Metamonada</taxon>
        <taxon>Preaxostyla</taxon>
        <taxon>Oxymonadida</taxon>
        <taxon>Streblomastigidae</taxon>
        <taxon>Streblomastix</taxon>
    </lineage>
</organism>
<gene>
    <name evidence="1" type="ORF">EZS28_026833</name>
</gene>
<evidence type="ECO:0000313" key="1">
    <source>
        <dbReference type="EMBL" id="KAA6377641.1"/>
    </source>
</evidence>
<protein>
    <recommendedName>
        <fullName evidence="3">SPRY domain-containing protein</fullName>
    </recommendedName>
</protein>
<sequence>MQISVNRSSQTVTALTVPVSLDSLSHFENSLLIDRILVRVPTVLKLQQILSKKERQEDQRITNNYLDSIPHTAQVPSLEDTKVDEETYTMTNGQSTILFDPVIKKGIVKFEVQSLHNLMAVGIADETVKYGRNEEPYANGRRLLDMIGCMGNISHIGDSIQGNAEFHTGDRVALELNMDSNLRTLTFFVNDVEQPIFIINIPAAVRAYLYQKDQAFEVLKFEAISEPTAKHAKGSRAFVYGTEWKRSEEKKCAIQ</sequence>
<evidence type="ECO:0008006" key="3">
    <source>
        <dbReference type="Google" id="ProtNLM"/>
    </source>
</evidence>
<dbReference type="OrthoDB" id="2306477at2759"/>
<evidence type="ECO:0000313" key="2">
    <source>
        <dbReference type="Proteomes" id="UP000324800"/>
    </source>
</evidence>
<comment type="caution">
    <text evidence="1">The sequence shown here is derived from an EMBL/GenBank/DDBJ whole genome shotgun (WGS) entry which is preliminary data.</text>
</comment>
<dbReference type="Gene3D" id="2.60.120.920">
    <property type="match status" value="1"/>
</dbReference>
<dbReference type="Proteomes" id="UP000324800">
    <property type="component" value="Unassembled WGS sequence"/>
</dbReference>
<proteinExistence type="predicted"/>
<dbReference type="EMBL" id="SNRW01009674">
    <property type="protein sequence ID" value="KAA6377641.1"/>
    <property type="molecule type" value="Genomic_DNA"/>
</dbReference>
<dbReference type="AlphaFoldDB" id="A0A5J4V684"/>
<dbReference type="InterPro" id="IPR043136">
    <property type="entry name" value="B30.2/SPRY_sf"/>
</dbReference>
<name>A0A5J4V684_9EUKA</name>
<accession>A0A5J4V684</accession>